<protein>
    <submittedName>
        <fullName evidence="2">Uncharacterized protein</fullName>
    </submittedName>
</protein>
<evidence type="ECO:0000256" key="1">
    <source>
        <dbReference type="SAM" id="MobiDB-lite"/>
    </source>
</evidence>
<evidence type="ECO:0000313" key="3">
    <source>
        <dbReference type="Proteomes" id="UP000683000"/>
    </source>
</evidence>
<organism evidence="2 3">
    <name type="scientific">Boletus reticuloceps</name>
    <dbReference type="NCBI Taxonomy" id="495285"/>
    <lineage>
        <taxon>Eukaryota</taxon>
        <taxon>Fungi</taxon>
        <taxon>Dikarya</taxon>
        <taxon>Basidiomycota</taxon>
        <taxon>Agaricomycotina</taxon>
        <taxon>Agaricomycetes</taxon>
        <taxon>Agaricomycetidae</taxon>
        <taxon>Boletales</taxon>
        <taxon>Boletineae</taxon>
        <taxon>Boletaceae</taxon>
        <taxon>Boletoideae</taxon>
        <taxon>Boletus</taxon>
    </lineage>
</organism>
<keyword evidence="3" id="KW-1185">Reference proteome</keyword>
<feature type="region of interest" description="Disordered" evidence="1">
    <location>
        <begin position="167"/>
        <end position="190"/>
    </location>
</feature>
<sequence>MQGDLVDVRRGEYKDLTGYVDSIEANGWLWVKCRLNLMLILVHEDEVRITQPENILSFSKEEGYSAEVKLISEINGGLLKVPVLFCCKVLEYIQPLDFRTLIGRNLWTIGGHKKGLRVTLCAAHRSFLICILSFVTPLNREGMRLDGVRLEGLQLEEFKSMVKRSFVPEPPRARTPSPGPDDLSKETPNDASAWTIGPDDLWPASPLIDKVEWLFDDQFCDFARYRICFNVGVGYRGGAYVKRVMCTTKNPFGTKVHPVPTGHLSLTVTGNHTGSKFEDHCVPARFLTPASPTKKDQVVLILKGDWAGRLCKVIRWMRNEKKAVVISQEGSSSRNDVMVFKAPDICLVVPA</sequence>
<comment type="caution">
    <text evidence="2">The sequence shown here is derived from an EMBL/GenBank/DDBJ whole genome shotgun (WGS) entry which is preliminary data.</text>
</comment>
<name>A0A8I3AAT2_9AGAM</name>
<proteinExistence type="predicted"/>
<evidence type="ECO:0000313" key="2">
    <source>
        <dbReference type="EMBL" id="KAG6376548.1"/>
    </source>
</evidence>
<dbReference type="AlphaFoldDB" id="A0A8I3AAT2"/>
<reference evidence="2" key="1">
    <citation type="submission" date="2021-03" db="EMBL/GenBank/DDBJ databases">
        <title>Evolutionary innovations through gain and loss of genes in the ectomycorrhizal Boletales.</title>
        <authorList>
            <person name="Wu G."/>
            <person name="Miyauchi S."/>
            <person name="Morin E."/>
            <person name="Yang Z.-L."/>
            <person name="Xu J."/>
            <person name="Martin F.M."/>
        </authorList>
    </citation>
    <scope>NUCLEOTIDE SEQUENCE</scope>
    <source>
        <strain evidence="2">BR01</strain>
    </source>
</reference>
<dbReference type="Proteomes" id="UP000683000">
    <property type="component" value="Unassembled WGS sequence"/>
</dbReference>
<dbReference type="EMBL" id="JAGFBS010000012">
    <property type="protein sequence ID" value="KAG6376548.1"/>
    <property type="molecule type" value="Genomic_DNA"/>
</dbReference>
<gene>
    <name evidence="2" type="ORF">JVT61DRAFT_2544</name>
</gene>
<dbReference type="OrthoDB" id="2692731at2759"/>
<accession>A0A8I3AAT2</accession>